<dbReference type="AlphaFoldDB" id="D6RK17"/>
<accession>D6RK17</accession>
<protein>
    <recommendedName>
        <fullName evidence="5">CN hydrolase domain-containing protein</fullName>
    </recommendedName>
</protein>
<gene>
    <name evidence="3" type="ORF">CC1G_13700</name>
</gene>
<comment type="caution">
    <text evidence="3">The sequence shown here is derived from an EMBL/GenBank/DDBJ whole genome shotgun (WGS) entry which is preliminary data.</text>
</comment>
<name>D6RK17_COPC7</name>
<keyword evidence="2" id="KW-1133">Transmembrane helix</keyword>
<feature type="region of interest" description="Disordered" evidence="1">
    <location>
        <begin position="698"/>
        <end position="721"/>
    </location>
</feature>
<dbReference type="eggNOG" id="ENOG502S655">
    <property type="taxonomic scope" value="Eukaryota"/>
</dbReference>
<dbReference type="GeneID" id="6006156"/>
<dbReference type="InParanoid" id="D6RK17"/>
<keyword evidence="2" id="KW-0472">Membrane</keyword>
<dbReference type="EMBL" id="AACS02000001">
    <property type="protein sequence ID" value="EFI28674.1"/>
    <property type="molecule type" value="Genomic_DNA"/>
</dbReference>
<evidence type="ECO:0000256" key="1">
    <source>
        <dbReference type="SAM" id="MobiDB-lite"/>
    </source>
</evidence>
<proteinExistence type="predicted"/>
<feature type="compositionally biased region" description="Pro residues" evidence="1">
    <location>
        <begin position="767"/>
        <end position="778"/>
    </location>
</feature>
<dbReference type="RefSeq" id="XP_002912168.1">
    <property type="nucleotide sequence ID" value="XM_002912122.1"/>
</dbReference>
<dbReference type="OMA" id="YTERVAH"/>
<organism evidence="3 4">
    <name type="scientific">Coprinopsis cinerea (strain Okayama-7 / 130 / ATCC MYA-4618 / FGSC 9003)</name>
    <name type="common">Inky cap fungus</name>
    <name type="synonym">Hormographiella aspergillata</name>
    <dbReference type="NCBI Taxonomy" id="240176"/>
    <lineage>
        <taxon>Eukaryota</taxon>
        <taxon>Fungi</taxon>
        <taxon>Dikarya</taxon>
        <taxon>Basidiomycota</taxon>
        <taxon>Agaricomycotina</taxon>
        <taxon>Agaricomycetes</taxon>
        <taxon>Agaricomycetidae</taxon>
        <taxon>Agaricales</taxon>
        <taxon>Agaricineae</taxon>
        <taxon>Psathyrellaceae</taxon>
        <taxon>Coprinopsis</taxon>
    </lineage>
</organism>
<dbReference type="OrthoDB" id="2626014at2759"/>
<evidence type="ECO:0000256" key="2">
    <source>
        <dbReference type="SAM" id="Phobius"/>
    </source>
</evidence>
<evidence type="ECO:0000313" key="4">
    <source>
        <dbReference type="Proteomes" id="UP000001861"/>
    </source>
</evidence>
<feature type="region of interest" description="Disordered" evidence="1">
    <location>
        <begin position="957"/>
        <end position="978"/>
    </location>
</feature>
<dbReference type="InterPro" id="IPR036526">
    <property type="entry name" value="C-N_Hydrolase_sf"/>
</dbReference>
<dbReference type="VEuPathDB" id="FungiDB:CC1G_13700"/>
<dbReference type="HOGENOM" id="CLU_283420_0_0_1"/>
<dbReference type="SUPFAM" id="SSF56317">
    <property type="entry name" value="Carbon-nitrogen hydrolase"/>
    <property type="match status" value="1"/>
</dbReference>
<dbReference type="KEGG" id="cci:CC1G_13700"/>
<keyword evidence="4" id="KW-1185">Reference proteome</keyword>
<feature type="transmembrane region" description="Helical" evidence="2">
    <location>
        <begin position="118"/>
        <end position="138"/>
    </location>
</feature>
<dbReference type="Gene3D" id="3.60.110.10">
    <property type="entry name" value="Carbon-nitrogen hydrolase"/>
    <property type="match status" value="1"/>
</dbReference>
<keyword evidence="2" id="KW-0812">Transmembrane</keyword>
<evidence type="ECO:0008006" key="5">
    <source>
        <dbReference type="Google" id="ProtNLM"/>
    </source>
</evidence>
<sequence>MRQVLRRAGDWSDRISTVLAHVPRMGDYNYSRVFLHDYQDYTFLLLSSLSSALALNPTATLVPSVLALALLRTYAVVLFPSNHAKSKIAAFLLAISVGSAIPHFTASQQALSTSALSFILLASVSSLTSALVVGSLFVDWQVSRKYPGTALAIFFFPALWATLWRTITYTSPVGNILSWSRPRILEGYQWLIPLVGPASQDWITAAWAVVLSLAFQSWYMGPPPTDDDELLEPVTLAERRTHTSPSFLGASLLALLVPSFFVNQLPLPVADVDHATPFGVGCILPTFDRYKRHVPTLTDYINESKKLQNSARLLLWPEGAVSFASDEERNKAFEYVRGNITGSYVGVSFNQVAADPNDPSGRKGYERTGIAVVGKDSEEPYLLYYKRHLVPIAESYRLVPSTEPPTLANITIPTPKGIPPSRWDPSPSHARPLSITASVCLDFAFPNNFDTLSSRPGLILAPAKTWERSVGISMWLQAKQRAAELNSMVLWCDGGDDGVSGIGGGGFDDPQQVGPGSWVKTIGIQYPFNDKRTVYALLEDSSVLFYWLLAGSSLVTSGIPDPFEPPRLYLAAFDTSLNKKPAVRTTGFLLASPSRLGLSVYNVVTESSDPVEICKRPPRRFISSKELDAVQKDTIDDFHIITNDDLHTPRIPAEPLEQPKASPLNLKTSEDFLSARPISLGPISAHTELSSAPSELADIAANFPPPPTHIPSPRTAQHPSTQPFAPAIEATQSQAPTSRSIDRFTANLKRILKRSLRIPSLKRSAPNPDPLTAAPPIPTASNTEASLSHPPQPALATRRLDDDVPEPLFQVSAVPSLTYDFVDPATLTATPAVHATSDLLPSSSSATFLPQSPSCSFSDLSRPLHHITAPLASQRTRGRRHWDLEVRYNPGEPYSTLCANEFPPVKGFFRHCQHRVFLHQRSHRRVAVGTPITMDYTGKRNDVIDYGGEYDYSNQNWFQDAPPRPEPPPPAPSAPPYVPSQSVIEQNEAFLFALENAPNILYARFKQYGQLGVLGWCSEFGELIDHLKDLGFAGNMFVSTRTQALKACEDILKLNLDIKMQIIVMYLSYQVARLRRFLDGDRVWTDYPEPQFPLNPTAG</sequence>
<reference evidence="3 4" key="1">
    <citation type="journal article" date="2010" name="Proc. Natl. Acad. Sci. U.S.A.">
        <title>Insights into evolution of multicellular fungi from the assembled chromosomes of the mushroom Coprinopsis cinerea (Coprinus cinereus).</title>
        <authorList>
            <person name="Stajich J.E."/>
            <person name="Wilke S.K."/>
            <person name="Ahren D."/>
            <person name="Au C.H."/>
            <person name="Birren B.W."/>
            <person name="Borodovsky M."/>
            <person name="Burns C."/>
            <person name="Canback B."/>
            <person name="Casselton L.A."/>
            <person name="Cheng C.K."/>
            <person name="Deng J."/>
            <person name="Dietrich F.S."/>
            <person name="Fargo D.C."/>
            <person name="Farman M.L."/>
            <person name="Gathman A.C."/>
            <person name="Goldberg J."/>
            <person name="Guigo R."/>
            <person name="Hoegger P.J."/>
            <person name="Hooker J.B."/>
            <person name="Huggins A."/>
            <person name="James T.Y."/>
            <person name="Kamada T."/>
            <person name="Kilaru S."/>
            <person name="Kodira C."/>
            <person name="Kues U."/>
            <person name="Kupfer D."/>
            <person name="Kwan H.S."/>
            <person name="Lomsadze A."/>
            <person name="Li W."/>
            <person name="Lilly W.W."/>
            <person name="Ma L.J."/>
            <person name="Mackey A.J."/>
            <person name="Manning G."/>
            <person name="Martin F."/>
            <person name="Muraguchi H."/>
            <person name="Natvig D.O."/>
            <person name="Palmerini H."/>
            <person name="Ramesh M.A."/>
            <person name="Rehmeyer C.J."/>
            <person name="Roe B.A."/>
            <person name="Shenoy N."/>
            <person name="Stanke M."/>
            <person name="Ter-Hovhannisyan V."/>
            <person name="Tunlid A."/>
            <person name="Velagapudi R."/>
            <person name="Vision T.J."/>
            <person name="Zeng Q."/>
            <person name="Zolan M.E."/>
            <person name="Pukkila P.J."/>
        </authorList>
    </citation>
    <scope>NUCLEOTIDE SEQUENCE [LARGE SCALE GENOMIC DNA]</scope>
    <source>
        <strain evidence="4">Okayama-7 / 130 / ATCC MYA-4618 / FGSC 9003</strain>
    </source>
</reference>
<feature type="region of interest" description="Disordered" evidence="1">
    <location>
        <begin position="759"/>
        <end position="802"/>
    </location>
</feature>
<dbReference type="STRING" id="240176.D6RK17"/>
<feature type="transmembrane region" description="Helical" evidence="2">
    <location>
        <begin position="150"/>
        <end position="167"/>
    </location>
</feature>
<feature type="transmembrane region" description="Helical" evidence="2">
    <location>
        <begin position="88"/>
        <end position="106"/>
    </location>
</feature>
<evidence type="ECO:0000313" key="3">
    <source>
        <dbReference type="EMBL" id="EFI28674.1"/>
    </source>
</evidence>
<dbReference type="Proteomes" id="UP000001861">
    <property type="component" value="Unassembled WGS sequence"/>
</dbReference>
<feature type="compositionally biased region" description="Pro residues" evidence="1">
    <location>
        <begin position="962"/>
        <end position="978"/>
    </location>
</feature>